<dbReference type="AlphaFoldDB" id="A0A225DKV9"/>
<evidence type="ECO:0000313" key="1">
    <source>
        <dbReference type="EMBL" id="OWK36787.1"/>
    </source>
</evidence>
<dbReference type="OrthoDB" id="292626at2"/>
<reference evidence="2" key="1">
    <citation type="submission" date="2017-06" db="EMBL/GenBank/DDBJ databases">
        <title>Genome analysis of Fimbriiglobus ruber SP5, the first member of the order Planctomycetales with confirmed chitinolytic capability.</title>
        <authorList>
            <person name="Ravin N.V."/>
            <person name="Rakitin A.L."/>
            <person name="Ivanova A.A."/>
            <person name="Beletsky A.V."/>
            <person name="Kulichevskaya I.S."/>
            <person name="Mardanov A.V."/>
            <person name="Dedysh S.N."/>
        </authorList>
    </citation>
    <scope>NUCLEOTIDE SEQUENCE [LARGE SCALE GENOMIC DNA]</scope>
    <source>
        <strain evidence="2">SP5</strain>
    </source>
</reference>
<gene>
    <name evidence="1" type="ORF">FRUB_09350</name>
</gene>
<evidence type="ECO:0000313" key="2">
    <source>
        <dbReference type="Proteomes" id="UP000214646"/>
    </source>
</evidence>
<keyword evidence="2" id="KW-1185">Reference proteome</keyword>
<comment type="caution">
    <text evidence="1">The sequence shown here is derived from an EMBL/GenBank/DDBJ whole genome shotgun (WGS) entry which is preliminary data.</text>
</comment>
<dbReference type="RefSeq" id="WP_088259737.1">
    <property type="nucleotide sequence ID" value="NZ_NIDE01000017.1"/>
</dbReference>
<dbReference type="Pfam" id="PF14094">
    <property type="entry name" value="DUF4272"/>
    <property type="match status" value="1"/>
</dbReference>
<dbReference type="Proteomes" id="UP000214646">
    <property type="component" value="Unassembled WGS sequence"/>
</dbReference>
<organism evidence="1 2">
    <name type="scientific">Fimbriiglobus ruber</name>
    <dbReference type="NCBI Taxonomy" id="1908690"/>
    <lineage>
        <taxon>Bacteria</taxon>
        <taxon>Pseudomonadati</taxon>
        <taxon>Planctomycetota</taxon>
        <taxon>Planctomycetia</taxon>
        <taxon>Gemmatales</taxon>
        <taxon>Gemmataceae</taxon>
        <taxon>Fimbriiglobus</taxon>
    </lineage>
</organism>
<dbReference type="EMBL" id="NIDE01000017">
    <property type="protein sequence ID" value="OWK36787.1"/>
    <property type="molecule type" value="Genomic_DNA"/>
</dbReference>
<evidence type="ECO:0008006" key="3">
    <source>
        <dbReference type="Google" id="ProtNLM"/>
    </source>
</evidence>
<accession>A0A225DKV9</accession>
<protein>
    <recommendedName>
        <fullName evidence="3">DUF4272 domain-containing protein</fullName>
    </recommendedName>
</protein>
<proteinExistence type="predicted"/>
<dbReference type="InterPro" id="IPR025368">
    <property type="entry name" value="DUF4272"/>
</dbReference>
<name>A0A225DKV9_9BACT</name>
<sequence length="401" mass="44497">MSHDPVNIFAARADAPGVRRFLTERFPAAEVRASGDDWTTITVRFDGGRSLSFLHDRGYYTGPGWDRQKAGMMGYFDRFTLGDRRPRLAKTVGALVFALATEFDPMPTTNQDDRLALVFEVAKFLDGVVFTPAALRDGNGRVIVSAAGTADPDVTWPASAAEDDAPTPPTATRVARRVVALTTVTARAVIERDARNGADAPDQSARKHQSLLAWLSDFPALVDEFEPAERGIVETPPGQLAPQKAVDAMWRIEGLTVLAWALGRFDLPRYDELVNIDAIWSAARFLRPPAEALPAVSRLRSLNELEAYRRQAFAYHWRLRDYGLRPRAMDLRTFARTSWFGPLDISMLELQDNDLALRGARIDRAPADVLGSCTSLARERHQAINWLCQGPETYSRADVST</sequence>